<dbReference type="PROSITE" id="PS51782">
    <property type="entry name" value="LYSM"/>
    <property type="match status" value="2"/>
</dbReference>
<protein>
    <recommendedName>
        <fullName evidence="3">LysM domain-containing protein</fullName>
    </recommendedName>
</protein>
<dbReference type="InterPro" id="IPR018392">
    <property type="entry name" value="LysM"/>
</dbReference>
<dbReference type="InterPro" id="IPR059180">
    <property type="entry name" value="3D_YorM"/>
</dbReference>
<dbReference type="Gene3D" id="2.40.40.10">
    <property type="entry name" value="RlpA-like domain"/>
    <property type="match status" value="1"/>
</dbReference>
<dbReference type="PANTHER" id="PTHR39160">
    <property type="entry name" value="CELL WALL-BINDING PROTEIN YOCH"/>
    <property type="match status" value="1"/>
</dbReference>
<dbReference type="InterPro" id="IPR051933">
    <property type="entry name" value="Resuscitation_pf_RpfB"/>
</dbReference>
<gene>
    <name evidence="4" type="ORF">B0W44_02270</name>
</gene>
<dbReference type="STRING" id="1471761.B0W44_02270"/>
<sequence>MLLTNLVEEVNSMDHKRWIAALLTLIVCLGLMNIGHAEMNVLYEKVKKELDAFKDLEETFVQTVKVKEGDTLYKIAREYETDVRTIALANNLSDPSVIHVGDELRIPQAKGFYYKVKEGDTLTEIASRYGVSEDTIREMNPFVDANSLASGEELFLKNPKRWPETKDSGVQLASRRSETSGDSTVSAAERGSFLGHFTLTAYTAGPESTGKRPGDPGYGITASGAKVQPGVTIAADPDVIPMGSTVYIEGIGTRVVQDTGGAIKGNRIDVYIPNLLKARQFGVKKGVKVYVMN</sequence>
<evidence type="ECO:0000259" key="3">
    <source>
        <dbReference type="PROSITE" id="PS51782"/>
    </source>
</evidence>
<feature type="domain" description="LysM" evidence="3">
    <location>
        <begin position="112"/>
        <end position="156"/>
    </location>
</feature>
<evidence type="ECO:0000256" key="2">
    <source>
        <dbReference type="SAM" id="MobiDB-lite"/>
    </source>
</evidence>
<dbReference type="OrthoDB" id="9798935at2"/>
<keyword evidence="1" id="KW-0732">Signal</keyword>
<organism evidence="4 5">
    <name type="scientific">Novibacillus thermophilus</name>
    <dbReference type="NCBI Taxonomy" id="1471761"/>
    <lineage>
        <taxon>Bacteria</taxon>
        <taxon>Bacillati</taxon>
        <taxon>Bacillota</taxon>
        <taxon>Bacilli</taxon>
        <taxon>Bacillales</taxon>
        <taxon>Thermoactinomycetaceae</taxon>
        <taxon>Novibacillus</taxon>
    </lineage>
</organism>
<dbReference type="KEGG" id="ntr:B0W44_02270"/>
<dbReference type="Pfam" id="PF01476">
    <property type="entry name" value="LysM"/>
    <property type="match status" value="2"/>
</dbReference>
<dbReference type="Proteomes" id="UP000188603">
    <property type="component" value="Chromosome"/>
</dbReference>
<dbReference type="SMART" id="SM00257">
    <property type="entry name" value="LysM"/>
    <property type="match status" value="2"/>
</dbReference>
<dbReference type="CDD" id="cd14667">
    <property type="entry name" value="3D_containing_proteins"/>
    <property type="match status" value="1"/>
</dbReference>
<dbReference type="InterPro" id="IPR010611">
    <property type="entry name" value="3D_dom"/>
</dbReference>
<dbReference type="GO" id="GO:0004553">
    <property type="term" value="F:hydrolase activity, hydrolyzing O-glycosyl compounds"/>
    <property type="evidence" value="ECO:0007669"/>
    <property type="project" value="InterPro"/>
</dbReference>
<dbReference type="Pfam" id="PF06725">
    <property type="entry name" value="3D"/>
    <property type="match status" value="1"/>
</dbReference>
<dbReference type="GO" id="GO:0019867">
    <property type="term" value="C:outer membrane"/>
    <property type="evidence" value="ECO:0007669"/>
    <property type="project" value="InterPro"/>
</dbReference>
<dbReference type="GO" id="GO:0009254">
    <property type="term" value="P:peptidoglycan turnover"/>
    <property type="evidence" value="ECO:0007669"/>
    <property type="project" value="InterPro"/>
</dbReference>
<name>A0A1U9K3Z6_9BACL</name>
<dbReference type="InterPro" id="IPR036908">
    <property type="entry name" value="RlpA-like_sf"/>
</dbReference>
<accession>A0A1U9K3Z6</accession>
<dbReference type="SUPFAM" id="SSF54106">
    <property type="entry name" value="LysM domain"/>
    <property type="match status" value="2"/>
</dbReference>
<feature type="domain" description="LysM" evidence="3">
    <location>
        <begin position="62"/>
        <end position="106"/>
    </location>
</feature>
<dbReference type="AlphaFoldDB" id="A0A1U9K3Z6"/>
<feature type="region of interest" description="Disordered" evidence="2">
    <location>
        <begin position="164"/>
        <end position="185"/>
    </location>
</feature>
<evidence type="ECO:0000313" key="4">
    <source>
        <dbReference type="EMBL" id="AQS54767.1"/>
    </source>
</evidence>
<dbReference type="InterPro" id="IPR036779">
    <property type="entry name" value="LysM_dom_sf"/>
</dbReference>
<dbReference type="CDD" id="cd00118">
    <property type="entry name" value="LysM"/>
    <property type="match status" value="2"/>
</dbReference>
<evidence type="ECO:0000313" key="5">
    <source>
        <dbReference type="Proteomes" id="UP000188603"/>
    </source>
</evidence>
<evidence type="ECO:0000256" key="1">
    <source>
        <dbReference type="ARBA" id="ARBA00022729"/>
    </source>
</evidence>
<reference evidence="4 5" key="1">
    <citation type="journal article" date="2015" name="Int. J. Syst. Evol. Microbiol.">
        <title>Novibacillus thermophilus gen. nov., sp. nov., a Gram-staining-negative and moderately thermophilic member of the family Thermoactinomycetaceae.</title>
        <authorList>
            <person name="Yang G."/>
            <person name="Chen J."/>
            <person name="Zhou S."/>
        </authorList>
    </citation>
    <scope>NUCLEOTIDE SEQUENCE [LARGE SCALE GENOMIC DNA]</scope>
    <source>
        <strain evidence="4 5">SG-1</strain>
    </source>
</reference>
<dbReference type="EMBL" id="CP019699">
    <property type="protein sequence ID" value="AQS54767.1"/>
    <property type="molecule type" value="Genomic_DNA"/>
</dbReference>
<dbReference type="Gene3D" id="3.10.350.10">
    <property type="entry name" value="LysM domain"/>
    <property type="match status" value="2"/>
</dbReference>
<proteinExistence type="predicted"/>
<dbReference type="PANTHER" id="PTHR39160:SF4">
    <property type="entry name" value="RESUSCITATION-PROMOTING FACTOR RPFB"/>
    <property type="match status" value="1"/>
</dbReference>
<dbReference type="SUPFAM" id="SSF50685">
    <property type="entry name" value="Barwin-like endoglucanases"/>
    <property type="match status" value="1"/>
</dbReference>
<keyword evidence="5" id="KW-1185">Reference proteome</keyword>